<dbReference type="EMBL" id="MU277258">
    <property type="protein sequence ID" value="KAI0056777.1"/>
    <property type="molecule type" value="Genomic_DNA"/>
</dbReference>
<protein>
    <submittedName>
        <fullName evidence="1">Kinase-like protein</fullName>
    </submittedName>
</protein>
<organism evidence="1 2">
    <name type="scientific">Artomyces pyxidatus</name>
    <dbReference type="NCBI Taxonomy" id="48021"/>
    <lineage>
        <taxon>Eukaryota</taxon>
        <taxon>Fungi</taxon>
        <taxon>Dikarya</taxon>
        <taxon>Basidiomycota</taxon>
        <taxon>Agaricomycotina</taxon>
        <taxon>Agaricomycetes</taxon>
        <taxon>Russulales</taxon>
        <taxon>Auriscalpiaceae</taxon>
        <taxon>Artomyces</taxon>
    </lineage>
</organism>
<reference evidence="1" key="2">
    <citation type="journal article" date="2022" name="New Phytol.">
        <title>Evolutionary transition to the ectomycorrhizal habit in the genomes of a hyperdiverse lineage of mushroom-forming fungi.</title>
        <authorList>
            <person name="Looney B."/>
            <person name="Miyauchi S."/>
            <person name="Morin E."/>
            <person name="Drula E."/>
            <person name="Courty P.E."/>
            <person name="Kohler A."/>
            <person name="Kuo A."/>
            <person name="LaButti K."/>
            <person name="Pangilinan J."/>
            <person name="Lipzen A."/>
            <person name="Riley R."/>
            <person name="Andreopoulos W."/>
            <person name="He G."/>
            <person name="Johnson J."/>
            <person name="Nolan M."/>
            <person name="Tritt A."/>
            <person name="Barry K.W."/>
            <person name="Grigoriev I.V."/>
            <person name="Nagy L.G."/>
            <person name="Hibbett D."/>
            <person name="Henrissat B."/>
            <person name="Matheny P.B."/>
            <person name="Labbe J."/>
            <person name="Martin F.M."/>
        </authorList>
    </citation>
    <scope>NUCLEOTIDE SEQUENCE</scope>
    <source>
        <strain evidence="1">HHB10654</strain>
    </source>
</reference>
<evidence type="ECO:0000313" key="2">
    <source>
        <dbReference type="Proteomes" id="UP000814140"/>
    </source>
</evidence>
<accession>A0ACB8SKN7</accession>
<comment type="caution">
    <text evidence="1">The sequence shown here is derived from an EMBL/GenBank/DDBJ whole genome shotgun (WGS) entry which is preliminary data.</text>
</comment>
<keyword evidence="2" id="KW-1185">Reference proteome</keyword>
<name>A0ACB8SKN7_9AGAM</name>
<reference evidence="1" key="1">
    <citation type="submission" date="2021-03" db="EMBL/GenBank/DDBJ databases">
        <authorList>
            <consortium name="DOE Joint Genome Institute"/>
            <person name="Ahrendt S."/>
            <person name="Looney B.P."/>
            <person name="Miyauchi S."/>
            <person name="Morin E."/>
            <person name="Drula E."/>
            <person name="Courty P.E."/>
            <person name="Chicoki N."/>
            <person name="Fauchery L."/>
            <person name="Kohler A."/>
            <person name="Kuo A."/>
            <person name="Labutti K."/>
            <person name="Pangilinan J."/>
            <person name="Lipzen A."/>
            <person name="Riley R."/>
            <person name="Andreopoulos W."/>
            <person name="He G."/>
            <person name="Johnson J."/>
            <person name="Barry K.W."/>
            <person name="Grigoriev I.V."/>
            <person name="Nagy L."/>
            <person name="Hibbett D."/>
            <person name="Henrissat B."/>
            <person name="Matheny P.B."/>
            <person name="Labbe J."/>
            <person name="Martin F."/>
        </authorList>
    </citation>
    <scope>NUCLEOTIDE SEQUENCE</scope>
    <source>
        <strain evidence="1">HHB10654</strain>
    </source>
</reference>
<evidence type="ECO:0000313" key="1">
    <source>
        <dbReference type="EMBL" id="KAI0056777.1"/>
    </source>
</evidence>
<proteinExistence type="predicted"/>
<dbReference type="Proteomes" id="UP000814140">
    <property type="component" value="Unassembled WGS sequence"/>
</dbReference>
<sequence>MDFPEENLLATADDREGFFITALGDLLKDGRYKVLRKLGRGRCSNTFLVEDLKSTSPSREYLAAKILSADATNALRRGVMDELGFLQTVKDTSTSGREPRLPILHDHFAQQGYHGVHYCFLTRPQALDVHAFRASAPTGKLAAYIVKRIMACVVEGLKVLHSLDIIHADMKADNVLCCGPSMAEIEETLKNEPVFIYGDFEVWGRQYPIFRSQPLQADFAWNTSPSDSERIAVVLSDFDSCLWADEPKPEIIAPFALRAPENIVRAECGKEIDIWAIGCMTYELLTGQFLLQPQPIDGLSIFQRLLLLQCCRTVVSAQRPHSEPNHGGCSIHRGLFATQSRGSDDC</sequence>
<gene>
    <name evidence="1" type="ORF">BV25DRAFT_1864323</name>
</gene>